<dbReference type="Proteomes" id="UP000410492">
    <property type="component" value="Unassembled WGS sequence"/>
</dbReference>
<protein>
    <submittedName>
        <fullName evidence="2">Uncharacterized protein</fullName>
    </submittedName>
</protein>
<organism evidence="2 3">
    <name type="scientific">Callosobruchus maculatus</name>
    <name type="common">Southern cowpea weevil</name>
    <name type="synonym">Pulse bruchid</name>
    <dbReference type="NCBI Taxonomy" id="64391"/>
    <lineage>
        <taxon>Eukaryota</taxon>
        <taxon>Metazoa</taxon>
        <taxon>Ecdysozoa</taxon>
        <taxon>Arthropoda</taxon>
        <taxon>Hexapoda</taxon>
        <taxon>Insecta</taxon>
        <taxon>Pterygota</taxon>
        <taxon>Neoptera</taxon>
        <taxon>Endopterygota</taxon>
        <taxon>Coleoptera</taxon>
        <taxon>Polyphaga</taxon>
        <taxon>Cucujiformia</taxon>
        <taxon>Chrysomeloidea</taxon>
        <taxon>Chrysomelidae</taxon>
        <taxon>Bruchinae</taxon>
        <taxon>Bruchini</taxon>
        <taxon>Callosobruchus</taxon>
    </lineage>
</organism>
<proteinExistence type="predicted"/>
<keyword evidence="3" id="KW-1185">Reference proteome</keyword>
<dbReference type="EMBL" id="CAACVG010008811">
    <property type="protein sequence ID" value="VEN51151.1"/>
    <property type="molecule type" value="Genomic_DNA"/>
</dbReference>
<evidence type="ECO:0000256" key="1">
    <source>
        <dbReference type="SAM" id="Phobius"/>
    </source>
</evidence>
<reference evidence="2 3" key="1">
    <citation type="submission" date="2019-01" db="EMBL/GenBank/DDBJ databases">
        <authorList>
            <person name="Sayadi A."/>
        </authorList>
    </citation>
    <scope>NUCLEOTIDE SEQUENCE [LARGE SCALE GENOMIC DNA]</scope>
</reference>
<evidence type="ECO:0000313" key="2">
    <source>
        <dbReference type="EMBL" id="VEN51151.1"/>
    </source>
</evidence>
<accession>A0A653CT96</accession>
<name>A0A653CT96_CALMS</name>
<keyword evidence="1" id="KW-1133">Transmembrane helix</keyword>
<feature type="transmembrane region" description="Helical" evidence="1">
    <location>
        <begin position="12"/>
        <end position="31"/>
    </location>
</feature>
<evidence type="ECO:0000313" key="3">
    <source>
        <dbReference type="Proteomes" id="UP000410492"/>
    </source>
</evidence>
<gene>
    <name evidence="2" type="ORF">CALMAC_LOCUS11696</name>
</gene>
<keyword evidence="1" id="KW-0812">Transmembrane</keyword>
<dbReference type="AlphaFoldDB" id="A0A653CT96"/>
<sequence>MSAALGGKFECFLFFFWLYGICHKICSYLIYEGNWLTRLVCCKIL</sequence>
<keyword evidence="1" id="KW-0472">Membrane</keyword>
<feature type="non-terminal residue" evidence="2">
    <location>
        <position position="45"/>
    </location>
</feature>